<organism evidence="2 3">
    <name type="scientific">Rhizoctonia solani 123E</name>
    <dbReference type="NCBI Taxonomy" id="1423351"/>
    <lineage>
        <taxon>Eukaryota</taxon>
        <taxon>Fungi</taxon>
        <taxon>Dikarya</taxon>
        <taxon>Basidiomycota</taxon>
        <taxon>Agaricomycotina</taxon>
        <taxon>Agaricomycetes</taxon>
        <taxon>Cantharellales</taxon>
        <taxon>Ceratobasidiaceae</taxon>
        <taxon>Rhizoctonia</taxon>
    </lineage>
</organism>
<feature type="compositionally biased region" description="Polar residues" evidence="1">
    <location>
        <begin position="16"/>
        <end position="37"/>
    </location>
</feature>
<evidence type="ECO:0000313" key="2">
    <source>
        <dbReference type="EMBL" id="KEP51566.1"/>
    </source>
</evidence>
<dbReference type="OrthoDB" id="3362371at2759"/>
<dbReference type="EMBL" id="AZST01000159">
    <property type="protein sequence ID" value="KEP51566.1"/>
    <property type="molecule type" value="Genomic_DNA"/>
</dbReference>
<dbReference type="AlphaFoldDB" id="A0A074RWS4"/>
<accession>A0A074RWS4</accession>
<feature type="compositionally biased region" description="Low complexity" evidence="1">
    <location>
        <begin position="77"/>
        <end position="87"/>
    </location>
</feature>
<feature type="region of interest" description="Disordered" evidence="1">
    <location>
        <begin position="188"/>
        <end position="208"/>
    </location>
</feature>
<feature type="region of interest" description="Disordered" evidence="1">
    <location>
        <begin position="15"/>
        <end position="58"/>
    </location>
</feature>
<proteinExistence type="predicted"/>
<feature type="compositionally biased region" description="Polar residues" evidence="1">
    <location>
        <begin position="146"/>
        <end position="169"/>
    </location>
</feature>
<protein>
    <submittedName>
        <fullName evidence="2">Uncharacterized protein</fullName>
    </submittedName>
</protein>
<evidence type="ECO:0000256" key="1">
    <source>
        <dbReference type="SAM" id="MobiDB-lite"/>
    </source>
</evidence>
<dbReference type="HOGENOM" id="CLU_1321545_0_0_1"/>
<feature type="compositionally biased region" description="Acidic residues" evidence="1">
    <location>
        <begin position="107"/>
        <end position="122"/>
    </location>
</feature>
<gene>
    <name evidence="2" type="ORF">V565_059460</name>
</gene>
<sequence length="208" mass="21012">MSQLFAWNIEDGSISPLWTKQEGSSQVEAASAPSGNSDPGHVGGYVIGGAPSVNVADAGRSAPSQFSMVFRTHPAMSSESDSSTESTILASDASSDEESQPPQPIDGDLDDQDASLGSDDEQGSPVVAGANDESSQEEGATMAQDEPTSSSPIDQSATPLATSGPTSTAMQAEIVTSTFTMLVAPTQSLDAAAATDSTTSAAPSSTMM</sequence>
<name>A0A074RWS4_9AGAM</name>
<evidence type="ECO:0000313" key="3">
    <source>
        <dbReference type="Proteomes" id="UP000027456"/>
    </source>
</evidence>
<dbReference type="STRING" id="1423351.A0A074RWS4"/>
<dbReference type="Proteomes" id="UP000027456">
    <property type="component" value="Unassembled WGS sequence"/>
</dbReference>
<feature type="region of interest" description="Disordered" evidence="1">
    <location>
        <begin position="70"/>
        <end position="169"/>
    </location>
</feature>
<comment type="caution">
    <text evidence="2">The sequence shown here is derived from an EMBL/GenBank/DDBJ whole genome shotgun (WGS) entry which is preliminary data.</text>
</comment>
<reference evidence="2 3" key="1">
    <citation type="submission" date="2013-12" db="EMBL/GenBank/DDBJ databases">
        <authorList>
            <person name="Cubeta M."/>
            <person name="Pakala S."/>
            <person name="Fedorova N."/>
            <person name="Thomas E."/>
            <person name="Dean R."/>
            <person name="Jabaji S."/>
            <person name="Neate S."/>
            <person name="Toda T."/>
            <person name="Tavantzis S."/>
            <person name="Vilgalys R."/>
            <person name="Bharathan N."/>
            <person name="Pakala S."/>
            <person name="Losada L.S."/>
            <person name="Zafar N."/>
            <person name="Nierman W."/>
        </authorList>
    </citation>
    <scope>NUCLEOTIDE SEQUENCE [LARGE SCALE GENOMIC DNA]</scope>
    <source>
        <strain evidence="2 3">123E</strain>
    </source>
</reference>
<feature type="compositionally biased region" description="Low complexity" evidence="1">
    <location>
        <begin position="190"/>
        <end position="208"/>
    </location>
</feature>
<keyword evidence="3" id="KW-1185">Reference proteome</keyword>